<reference evidence="2" key="1">
    <citation type="submission" date="2016-10" db="EMBL/GenBank/DDBJ databases">
        <authorList>
            <person name="Varghese N."/>
            <person name="Submissions S."/>
        </authorList>
    </citation>
    <scope>NUCLEOTIDE SEQUENCE [LARGE SCALE GENOMIC DNA]</scope>
    <source>
        <strain evidence="2">BL47</strain>
    </source>
</reference>
<dbReference type="OrthoDB" id="8020897at2"/>
<dbReference type="AlphaFoldDB" id="A0A1G9V8J5"/>
<dbReference type="EMBL" id="FNHS01000003">
    <property type="protein sequence ID" value="SDM68413.1"/>
    <property type="molecule type" value="Genomic_DNA"/>
</dbReference>
<gene>
    <name evidence="1" type="ORF">SAMN05216360_103103</name>
</gene>
<keyword evidence="2" id="KW-1185">Reference proteome</keyword>
<proteinExistence type="predicted"/>
<sequence length="101" mass="11600">MSEYRMQVRRDVLSALGRMLYGPRYATSLAEALARHTTNKVAPSHVVMWVKGPRSIPEWVDDAALRVAEEGLVELHDRTRGIRILLTGYWQRDRDSLPQPD</sequence>
<name>A0A1G9V8J5_9HYPH</name>
<dbReference type="STRING" id="582672.SAMN05216360_103103"/>
<organism evidence="1 2">
    <name type="scientific">Methylobacterium phyllostachyos</name>
    <dbReference type="NCBI Taxonomy" id="582672"/>
    <lineage>
        <taxon>Bacteria</taxon>
        <taxon>Pseudomonadati</taxon>
        <taxon>Pseudomonadota</taxon>
        <taxon>Alphaproteobacteria</taxon>
        <taxon>Hyphomicrobiales</taxon>
        <taxon>Methylobacteriaceae</taxon>
        <taxon>Methylobacterium</taxon>
    </lineage>
</organism>
<protein>
    <submittedName>
        <fullName evidence="1">Uncharacterized protein</fullName>
    </submittedName>
</protein>
<dbReference type="RefSeq" id="WP_091714076.1">
    <property type="nucleotide sequence ID" value="NZ_FNHS01000003.1"/>
</dbReference>
<accession>A0A1G9V8J5</accession>
<dbReference type="Proteomes" id="UP000198704">
    <property type="component" value="Unassembled WGS sequence"/>
</dbReference>
<evidence type="ECO:0000313" key="2">
    <source>
        <dbReference type="Proteomes" id="UP000198704"/>
    </source>
</evidence>
<evidence type="ECO:0000313" key="1">
    <source>
        <dbReference type="EMBL" id="SDM68413.1"/>
    </source>
</evidence>